<reference evidence="1" key="1">
    <citation type="submission" date="2022-10" db="EMBL/GenBank/DDBJ databases">
        <title>Culturing micro-colonial fungi from biological soil crusts in the Mojave desert and describing Neophaeococcomyces mojavensis, and introducing the new genera and species Taxawa tesnikishii.</title>
        <authorList>
            <person name="Kurbessoian T."/>
            <person name="Stajich J.E."/>
        </authorList>
    </citation>
    <scope>NUCLEOTIDE SEQUENCE</scope>
    <source>
        <strain evidence="1">JES_112</strain>
    </source>
</reference>
<dbReference type="Proteomes" id="UP001172386">
    <property type="component" value="Unassembled WGS sequence"/>
</dbReference>
<evidence type="ECO:0000313" key="2">
    <source>
        <dbReference type="Proteomes" id="UP001172386"/>
    </source>
</evidence>
<gene>
    <name evidence="1" type="ORF">H2198_004872</name>
</gene>
<keyword evidence="2" id="KW-1185">Reference proteome</keyword>
<sequence>MTLSQASTIGAYEPVSQSEIKHGIKDTGLPVGRDASLSRPTTSSIQFLCAATLTCLTPLVAISVWGSLHARRPQSWTALSGAPIGGQFTQPQAKAVDVLCGAVLAPLLMATLNYVWFICARTAAITELDTRPISLRTLSVASSSATGSYDLFSLWELVVKSKAPRLMLLGCLILAAAVTNSALTNIIAYEAYMVDNAASSIKLQYLRDDIADQALSTGTNVSMLYSYNTEQTSSFSKEFTGMLTGLSIADARPMLNQSEYYMINATSASLNALHVNVIDLPHVPAAKYEIQCLAAQPMNAGPIQQGEKQVVISFTLNDTNSLNGTLFNALYPGKVTTLQDAYNEHYSFMGFTSGWNNYSYMLFTTSFDESNNTLATPYGILKPVARNMTILGFSGTKSIMSWWGMYCWLTRTPGTADMRRGSDSSWKAQSYTWYDDQVANVTKWSMKSLQLALDYSAPGSTVPGIGPALARRTYSSSGFGADWFDYPTTALNMLYAECETKRMIYEIAATNQSRARADYFYQTAATEQAEFYHITYVPLILFVAIGAMLVAAFISLGLMIAAWRSESARKLRTVDVLRLVVDSVVGLKDEDEFKDMSRASNAQIENWAGDYAVRYRVRKADPHSEPQVMLTKTFKGVGI</sequence>
<name>A0ACC3A7B4_9EURO</name>
<comment type="caution">
    <text evidence="1">The sequence shown here is derived from an EMBL/GenBank/DDBJ whole genome shotgun (WGS) entry which is preliminary data.</text>
</comment>
<proteinExistence type="predicted"/>
<organism evidence="1 2">
    <name type="scientific">Neophaeococcomyces mojaviensis</name>
    <dbReference type="NCBI Taxonomy" id="3383035"/>
    <lineage>
        <taxon>Eukaryota</taxon>
        <taxon>Fungi</taxon>
        <taxon>Dikarya</taxon>
        <taxon>Ascomycota</taxon>
        <taxon>Pezizomycotina</taxon>
        <taxon>Eurotiomycetes</taxon>
        <taxon>Chaetothyriomycetidae</taxon>
        <taxon>Chaetothyriales</taxon>
        <taxon>Chaetothyriales incertae sedis</taxon>
        <taxon>Neophaeococcomyces</taxon>
    </lineage>
</organism>
<evidence type="ECO:0000313" key="1">
    <source>
        <dbReference type="EMBL" id="KAJ9656523.1"/>
    </source>
</evidence>
<protein>
    <submittedName>
        <fullName evidence="1">Uncharacterized protein</fullName>
    </submittedName>
</protein>
<dbReference type="EMBL" id="JAPDRQ010000076">
    <property type="protein sequence ID" value="KAJ9656523.1"/>
    <property type="molecule type" value="Genomic_DNA"/>
</dbReference>
<accession>A0ACC3A7B4</accession>